<comment type="caution">
    <text evidence="1">The sequence shown here is derived from an EMBL/GenBank/DDBJ whole genome shotgun (WGS) entry which is preliminary data.</text>
</comment>
<dbReference type="Proteomes" id="UP001208570">
    <property type="component" value="Unassembled WGS sequence"/>
</dbReference>
<proteinExistence type="predicted"/>
<name>A0AAD9JAH5_9ANNE</name>
<sequence>DDTYRSLEHKDSTVSTLSKKMEANRNIGQSIVNTGRNVMSTKMGVPVTRSTGSIGPSQLKHGTYRSLEHKDSTVSTLSKKMEANRNIGQSIVNTGRNVMSTKMGVPVTRSTGSIGPSQLKDGTYRSLEHKDSTVSTLSKKMEANRNIGQSVVNTGRNVMSTKMNSARCEFSFHEMENMKEKLSIPTTSVLKVCCLQMPRRRSSEEWPGRDSMSGQNLWLQGTVCDIKTDRNYGFIRPVDNLPRNFNKNKDVYFSFHAAVSCPEIEIGMEVRFLLDNNSKNKPKATTVHFGNTTDSDSSAEYSDVDVTECPDLYMDQEESSERYKNLLKIIQPMKSEMDDDLATMTSHKDFVTGVIKTLRDGFGSVKCSNDSSRADCDKLYVKFKIDYVTRAEFPLKIGDKLRFQLSSRHPASPTALSATLLECCERSMSELCNYLQYAQRLFVNDEEKSRSSRFLIELTSCSAIWRCLANAADMSDNYLESLMKFILETEKNAKDLHREDDSYIPHSGQFTTISSPEQLSTQILYTNM</sequence>
<protein>
    <submittedName>
        <fullName evidence="1">Uncharacterized protein</fullName>
    </submittedName>
</protein>
<dbReference type="AlphaFoldDB" id="A0AAD9JAH5"/>
<dbReference type="SUPFAM" id="SSF50249">
    <property type="entry name" value="Nucleic acid-binding proteins"/>
    <property type="match status" value="1"/>
</dbReference>
<feature type="non-terminal residue" evidence="1">
    <location>
        <position position="1"/>
    </location>
</feature>
<dbReference type="EMBL" id="JAODUP010000449">
    <property type="protein sequence ID" value="KAK2149493.1"/>
    <property type="molecule type" value="Genomic_DNA"/>
</dbReference>
<dbReference type="InterPro" id="IPR012340">
    <property type="entry name" value="NA-bd_OB-fold"/>
</dbReference>
<dbReference type="Gene3D" id="2.40.50.140">
    <property type="entry name" value="Nucleic acid-binding proteins"/>
    <property type="match status" value="1"/>
</dbReference>
<organism evidence="1 2">
    <name type="scientific">Paralvinella palmiformis</name>
    <dbReference type="NCBI Taxonomy" id="53620"/>
    <lineage>
        <taxon>Eukaryota</taxon>
        <taxon>Metazoa</taxon>
        <taxon>Spiralia</taxon>
        <taxon>Lophotrochozoa</taxon>
        <taxon>Annelida</taxon>
        <taxon>Polychaeta</taxon>
        <taxon>Sedentaria</taxon>
        <taxon>Canalipalpata</taxon>
        <taxon>Terebellida</taxon>
        <taxon>Terebelliformia</taxon>
        <taxon>Alvinellidae</taxon>
        <taxon>Paralvinella</taxon>
    </lineage>
</organism>
<evidence type="ECO:0000313" key="1">
    <source>
        <dbReference type="EMBL" id="KAK2149493.1"/>
    </source>
</evidence>
<evidence type="ECO:0000313" key="2">
    <source>
        <dbReference type="Proteomes" id="UP001208570"/>
    </source>
</evidence>
<accession>A0AAD9JAH5</accession>
<gene>
    <name evidence="1" type="ORF">LSH36_449g01045</name>
</gene>
<keyword evidence="2" id="KW-1185">Reference proteome</keyword>
<reference evidence="1" key="1">
    <citation type="journal article" date="2023" name="Mol. Biol. Evol.">
        <title>Third-Generation Sequencing Reveals the Adaptive Role of the Epigenome in Three Deep-Sea Polychaetes.</title>
        <authorList>
            <person name="Perez M."/>
            <person name="Aroh O."/>
            <person name="Sun Y."/>
            <person name="Lan Y."/>
            <person name="Juniper S.K."/>
            <person name="Young C.R."/>
            <person name="Angers B."/>
            <person name="Qian P.Y."/>
        </authorList>
    </citation>
    <scope>NUCLEOTIDE SEQUENCE</scope>
    <source>
        <strain evidence="1">P08H-3</strain>
    </source>
</reference>